<dbReference type="EMBL" id="PDCK01000045">
    <property type="protein sequence ID" value="PRQ21135.1"/>
    <property type="molecule type" value="Genomic_DNA"/>
</dbReference>
<dbReference type="Gene3D" id="1.25.40.10">
    <property type="entry name" value="Tetratricopeptide repeat domain"/>
    <property type="match status" value="2"/>
</dbReference>
<evidence type="ECO:0000256" key="1">
    <source>
        <dbReference type="ARBA" id="ARBA00007626"/>
    </source>
</evidence>
<accession>A0A2P6PGS0</accession>
<keyword evidence="4" id="KW-0812">Transmembrane</keyword>
<feature type="transmembrane region" description="Helical" evidence="4">
    <location>
        <begin position="34"/>
        <end position="54"/>
    </location>
</feature>
<dbReference type="PANTHER" id="PTHR47447">
    <property type="entry name" value="OS03G0856100 PROTEIN"/>
    <property type="match status" value="1"/>
</dbReference>
<dbReference type="PROSITE" id="PS51375">
    <property type="entry name" value="PPR"/>
    <property type="match status" value="3"/>
</dbReference>
<organism evidence="5 6">
    <name type="scientific">Rosa chinensis</name>
    <name type="common">China rose</name>
    <dbReference type="NCBI Taxonomy" id="74649"/>
    <lineage>
        <taxon>Eukaryota</taxon>
        <taxon>Viridiplantae</taxon>
        <taxon>Streptophyta</taxon>
        <taxon>Embryophyta</taxon>
        <taxon>Tracheophyta</taxon>
        <taxon>Spermatophyta</taxon>
        <taxon>Magnoliopsida</taxon>
        <taxon>eudicotyledons</taxon>
        <taxon>Gunneridae</taxon>
        <taxon>Pentapetalae</taxon>
        <taxon>rosids</taxon>
        <taxon>fabids</taxon>
        <taxon>Rosales</taxon>
        <taxon>Rosaceae</taxon>
        <taxon>Rosoideae</taxon>
        <taxon>Rosoideae incertae sedis</taxon>
        <taxon>Rosa</taxon>
    </lineage>
</organism>
<evidence type="ECO:0000256" key="4">
    <source>
        <dbReference type="SAM" id="Phobius"/>
    </source>
</evidence>
<name>A0A2P6PGS0_ROSCH</name>
<keyword evidence="2" id="KW-0677">Repeat</keyword>
<comment type="similarity">
    <text evidence="1">Belongs to the PPR family. P subfamily.</text>
</comment>
<dbReference type="InterPro" id="IPR002885">
    <property type="entry name" value="PPR_rpt"/>
</dbReference>
<dbReference type="OrthoDB" id="185373at2759"/>
<dbReference type="STRING" id="74649.A0A2P6PGS0"/>
<proteinExistence type="inferred from homology"/>
<keyword evidence="4" id="KW-0472">Membrane</keyword>
<dbReference type="Proteomes" id="UP000238479">
    <property type="component" value="Chromosome 7"/>
</dbReference>
<evidence type="ECO:0000313" key="5">
    <source>
        <dbReference type="EMBL" id="PRQ21135.1"/>
    </source>
</evidence>
<feature type="repeat" description="PPR" evidence="3">
    <location>
        <begin position="269"/>
        <end position="304"/>
    </location>
</feature>
<keyword evidence="6" id="KW-1185">Reference proteome</keyword>
<evidence type="ECO:0000256" key="3">
    <source>
        <dbReference type="PROSITE-ProRule" id="PRU00708"/>
    </source>
</evidence>
<reference evidence="5 6" key="1">
    <citation type="journal article" date="2018" name="Nat. Genet.">
        <title>The Rosa genome provides new insights in the design of modern roses.</title>
        <authorList>
            <person name="Bendahmane M."/>
        </authorList>
    </citation>
    <scope>NUCLEOTIDE SEQUENCE [LARGE SCALE GENOMIC DNA]</scope>
    <source>
        <strain evidence="6">cv. Old Blush</strain>
    </source>
</reference>
<feature type="repeat" description="PPR" evidence="3">
    <location>
        <begin position="305"/>
        <end position="342"/>
    </location>
</feature>
<dbReference type="Pfam" id="PF13041">
    <property type="entry name" value="PPR_2"/>
    <property type="match status" value="2"/>
</dbReference>
<protein>
    <submittedName>
        <fullName evidence="5">Putative pentatricopeptide</fullName>
    </submittedName>
</protein>
<dbReference type="AlphaFoldDB" id="A0A2P6PGS0"/>
<gene>
    <name evidence="5" type="ORF">RchiOBHm_Chr7g0235851</name>
</gene>
<feature type="repeat" description="PPR" evidence="3">
    <location>
        <begin position="77"/>
        <end position="115"/>
    </location>
</feature>
<dbReference type="PANTHER" id="PTHR47447:SF22">
    <property type="entry name" value="TETRATRICOPEPTIDE-LIKE HELICAL DOMAIN SUPERFAMILY"/>
    <property type="match status" value="1"/>
</dbReference>
<dbReference type="Gramene" id="PRQ21135">
    <property type="protein sequence ID" value="PRQ21135"/>
    <property type="gene ID" value="RchiOBHm_Chr7g0235851"/>
</dbReference>
<keyword evidence="4" id="KW-1133">Transmembrane helix</keyword>
<evidence type="ECO:0000256" key="2">
    <source>
        <dbReference type="ARBA" id="ARBA00022737"/>
    </source>
</evidence>
<sequence length="372" mass="41639">MRLSCSIPWQITAWFTKPESSLSLSLSRPHSRKWCTYSHCYFVAVFTFVILLYAHAGKTKAALKVYHHMLSTGATPTAYTYTVLITAYGRDSSGFNFVGYAKKFFLEMLDKGMKPLSATYMIVLDLVAYREPVDKAKEFLQQIEAKGWLSPGSNAYQFKECHLTDAMQVIKMYADLVNNIADEDVQTFFRKSRTCPGGVNKRLRKMQKALKEDGNVDESIEIFSTILQTGMEPMVLLHTSVIEAYLKFGKTKGALEAYWGMLAAGVAPNSYTYTVLIKGLTSDPNFFGDAKKCLLEMMDKGKRPNAATYTAVIEGFAKQGGKAAEEEGKEFVAVMRDKGFVPNAKAMRDVLKGRPTPIIRRVMSIVLSTLKQ</sequence>
<evidence type="ECO:0000313" key="6">
    <source>
        <dbReference type="Proteomes" id="UP000238479"/>
    </source>
</evidence>
<dbReference type="InterPro" id="IPR011990">
    <property type="entry name" value="TPR-like_helical_dom_sf"/>
</dbReference>
<comment type="caution">
    <text evidence="5">The sequence shown here is derived from an EMBL/GenBank/DDBJ whole genome shotgun (WGS) entry which is preliminary data.</text>
</comment>